<sequence length="183" mass="20980">MERPEAIGTQGFLPTARLDKYWRRALSLVSVLSHETVFGCLYGEQGLSMWNTLRSEGWPCGLFPLQFSDSEFKIKREMNKKRSWILIFLDLILIFLQEEGLSSGYCRDISRSLGDEEQKTLYAKLGDILLTQTAGEVLRSELLYCMSEKQSQGFRLLNQKTNSNSQRAACLLVLLTRDLENQV</sequence>
<proteinExistence type="predicted"/>
<accession>A0A8S9RQK2</accession>
<dbReference type="AlphaFoldDB" id="A0A8S9RQK2"/>
<gene>
    <name evidence="1" type="ORF">F2Q69_00061828</name>
</gene>
<dbReference type="Proteomes" id="UP000712600">
    <property type="component" value="Unassembled WGS sequence"/>
</dbReference>
<name>A0A8S9RQK2_BRACR</name>
<dbReference type="EMBL" id="QGKX02000095">
    <property type="protein sequence ID" value="KAF3574871.1"/>
    <property type="molecule type" value="Genomic_DNA"/>
</dbReference>
<reference evidence="1" key="1">
    <citation type="submission" date="2019-12" db="EMBL/GenBank/DDBJ databases">
        <title>Genome sequencing and annotation of Brassica cretica.</title>
        <authorList>
            <person name="Studholme D.J."/>
            <person name="Sarris P."/>
        </authorList>
    </citation>
    <scope>NUCLEOTIDE SEQUENCE</scope>
    <source>
        <strain evidence="1">PFS-109/04</strain>
        <tissue evidence="1">Leaf</tissue>
    </source>
</reference>
<evidence type="ECO:0000313" key="2">
    <source>
        <dbReference type="Proteomes" id="UP000712600"/>
    </source>
</evidence>
<organism evidence="1 2">
    <name type="scientific">Brassica cretica</name>
    <name type="common">Mustard</name>
    <dbReference type="NCBI Taxonomy" id="69181"/>
    <lineage>
        <taxon>Eukaryota</taxon>
        <taxon>Viridiplantae</taxon>
        <taxon>Streptophyta</taxon>
        <taxon>Embryophyta</taxon>
        <taxon>Tracheophyta</taxon>
        <taxon>Spermatophyta</taxon>
        <taxon>Magnoliopsida</taxon>
        <taxon>eudicotyledons</taxon>
        <taxon>Gunneridae</taxon>
        <taxon>Pentapetalae</taxon>
        <taxon>rosids</taxon>
        <taxon>malvids</taxon>
        <taxon>Brassicales</taxon>
        <taxon>Brassicaceae</taxon>
        <taxon>Brassiceae</taxon>
        <taxon>Brassica</taxon>
    </lineage>
</organism>
<protein>
    <submittedName>
        <fullName evidence="1">Uncharacterized protein</fullName>
    </submittedName>
</protein>
<comment type="caution">
    <text evidence="1">The sequence shown here is derived from an EMBL/GenBank/DDBJ whole genome shotgun (WGS) entry which is preliminary data.</text>
</comment>
<evidence type="ECO:0000313" key="1">
    <source>
        <dbReference type="EMBL" id="KAF3574871.1"/>
    </source>
</evidence>